<name>A0A6H2NU16_WOLPI</name>
<comment type="caution">
    <text evidence="2">The sequence shown here is derived from an EMBL/GenBank/DDBJ whole genome shotgun (WGS) entry which is preliminary data.</text>
</comment>
<gene>
    <name evidence="2" type="ORF">COM43_002370</name>
</gene>
<dbReference type="Gene3D" id="1.10.260.40">
    <property type="entry name" value="lambda repressor-like DNA-binding domains"/>
    <property type="match status" value="1"/>
</dbReference>
<dbReference type="EMBL" id="NWVK02000106">
    <property type="protein sequence ID" value="TVS90376.1"/>
    <property type="molecule type" value="Genomic_DNA"/>
</dbReference>
<dbReference type="InterPro" id="IPR010982">
    <property type="entry name" value="Lambda_DNA-bd_dom_sf"/>
</dbReference>
<evidence type="ECO:0000313" key="2">
    <source>
        <dbReference type="EMBL" id="TVS90376.1"/>
    </source>
</evidence>
<protein>
    <submittedName>
        <fullName evidence="2">DNA-binding protein</fullName>
    </submittedName>
</protein>
<dbReference type="InterPro" id="IPR039554">
    <property type="entry name" value="HigA2-like_HTH"/>
</dbReference>
<accession>A0A6H2NU16</accession>
<organism evidence="2">
    <name type="scientific">Wolbachia pipientis</name>
    <dbReference type="NCBI Taxonomy" id="955"/>
    <lineage>
        <taxon>Bacteria</taxon>
        <taxon>Pseudomonadati</taxon>
        <taxon>Pseudomonadota</taxon>
        <taxon>Alphaproteobacteria</taxon>
        <taxon>Rickettsiales</taxon>
        <taxon>Anaplasmataceae</taxon>
        <taxon>Wolbachieae</taxon>
        <taxon>Wolbachia</taxon>
    </lineage>
</organism>
<proteinExistence type="predicted"/>
<dbReference type="SUPFAM" id="SSF47413">
    <property type="entry name" value="lambda repressor-like DNA-binding domains"/>
    <property type="match status" value="1"/>
</dbReference>
<feature type="domain" description="HigA2-like helix-turn-helix" evidence="1">
    <location>
        <begin position="18"/>
        <end position="85"/>
    </location>
</feature>
<keyword evidence="2" id="KW-0238">DNA-binding</keyword>
<dbReference type="Proteomes" id="UP000217566">
    <property type="component" value="Unassembled WGS sequence"/>
</dbReference>
<evidence type="ECO:0000259" key="1">
    <source>
        <dbReference type="Pfam" id="PF13744"/>
    </source>
</evidence>
<dbReference type="GO" id="GO:0003677">
    <property type="term" value="F:DNA binding"/>
    <property type="evidence" value="ECO:0007669"/>
    <property type="project" value="UniProtKB-KW"/>
</dbReference>
<dbReference type="AlphaFoldDB" id="A0A6H2NU16"/>
<dbReference type="OrthoDB" id="7165656at2"/>
<dbReference type="Pfam" id="PF13744">
    <property type="entry name" value="HTH_37"/>
    <property type="match status" value="1"/>
</dbReference>
<sequence>MQNLQLSYPIIVELGDVKDTKLKLIKVIAQLIGKKYKTQKKAANALKIDQPKVSQINRSKVEGFSLEYLLNLLVALNQDINVRIKHNSKPA</sequence>
<reference evidence="2" key="1">
    <citation type="submission" date="2019-07" db="EMBL/GenBank/DDBJ databases">
        <title>Genome assemblies of Wolbachia strains wAlbA and wAlbB in wild caught Aedes albopictus specimens.</title>
        <authorList>
            <person name="Kulkarni A."/>
            <person name="Yu W."/>
            <person name="Xue R.-D."/>
            <person name="Ma Y."/>
            <person name="Xu J."/>
        </authorList>
    </citation>
    <scope>NUCLEOTIDE SEQUENCE</scope>
    <source>
        <strain evidence="2">FL2016</strain>
    </source>
</reference>
<dbReference type="RefSeq" id="WP_096616492.1">
    <property type="nucleotide sequence ID" value="NZ_JACRYZ010000005.1"/>
</dbReference>